<feature type="compositionally biased region" description="Low complexity" evidence="1">
    <location>
        <begin position="200"/>
        <end position="217"/>
    </location>
</feature>
<evidence type="ECO:0000313" key="2">
    <source>
        <dbReference type="EMBL" id="CAA9472342.1"/>
    </source>
</evidence>
<protein>
    <submittedName>
        <fullName evidence="2">Transketolase, N-terminal section</fullName>
        <ecNumber evidence="2">2.2.1.1</ecNumber>
    </submittedName>
</protein>
<dbReference type="EMBL" id="CADCVL010000148">
    <property type="protein sequence ID" value="CAA9472342.1"/>
    <property type="molecule type" value="Genomic_DNA"/>
</dbReference>
<dbReference type="EC" id="2.2.1.1" evidence="2"/>
<keyword evidence="2" id="KW-0808">Transferase</keyword>
<feature type="region of interest" description="Disordered" evidence="1">
    <location>
        <begin position="251"/>
        <end position="293"/>
    </location>
</feature>
<accession>A0A6J4RFI1</accession>
<dbReference type="GO" id="GO:0004802">
    <property type="term" value="F:transketolase activity"/>
    <property type="evidence" value="ECO:0007669"/>
    <property type="project" value="UniProtKB-EC"/>
</dbReference>
<gene>
    <name evidence="2" type="ORF">AVDCRST_MAG65-862</name>
</gene>
<feature type="compositionally biased region" description="Basic residues" evidence="1">
    <location>
        <begin position="1"/>
        <end position="10"/>
    </location>
</feature>
<evidence type="ECO:0000256" key="1">
    <source>
        <dbReference type="SAM" id="MobiDB-lite"/>
    </source>
</evidence>
<name>A0A6J4RFI1_9ACTN</name>
<feature type="compositionally biased region" description="Basic and acidic residues" evidence="1">
    <location>
        <begin position="41"/>
        <end position="68"/>
    </location>
</feature>
<feature type="non-terminal residue" evidence="2">
    <location>
        <position position="293"/>
    </location>
</feature>
<feature type="region of interest" description="Disordered" evidence="1">
    <location>
        <begin position="115"/>
        <end position="217"/>
    </location>
</feature>
<dbReference type="AlphaFoldDB" id="A0A6J4RFI1"/>
<proteinExistence type="predicted"/>
<feature type="region of interest" description="Disordered" evidence="1">
    <location>
        <begin position="1"/>
        <end position="93"/>
    </location>
</feature>
<organism evidence="2">
    <name type="scientific">uncultured Solirubrobacteraceae bacterium</name>
    <dbReference type="NCBI Taxonomy" id="1162706"/>
    <lineage>
        <taxon>Bacteria</taxon>
        <taxon>Bacillati</taxon>
        <taxon>Actinomycetota</taxon>
        <taxon>Thermoleophilia</taxon>
        <taxon>Solirubrobacterales</taxon>
        <taxon>Solirubrobacteraceae</taxon>
        <taxon>environmental samples</taxon>
    </lineage>
</organism>
<feature type="compositionally biased region" description="Basic residues" evidence="1">
    <location>
        <begin position="19"/>
        <end position="40"/>
    </location>
</feature>
<reference evidence="2" key="1">
    <citation type="submission" date="2020-02" db="EMBL/GenBank/DDBJ databases">
        <authorList>
            <person name="Meier V. D."/>
        </authorList>
    </citation>
    <scope>NUCLEOTIDE SEQUENCE</scope>
    <source>
        <strain evidence="2">AVDCRST_MAG65</strain>
    </source>
</reference>
<feature type="compositionally biased region" description="Basic residues" evidence="1">
    <location>
        <begin position="76"/>
        <end position="85"/>
    </location>
</feature>
<sequence length="293" mass="32431">ARSRAQRRPGVRGVPPPCRRPRRGRSSRGAGRHGRRRALRHRADDRPRPDGPHRRRPVGDRHPRDAVRRGAAGRPRPARLGRPRPLHPLQGPLCRRAVRHARLLRLLRARRAHDLHGAAVDAQRPPGPQEGPRRRDQHGSAGAWLPRRGRLRAGREAAALGPSHLRRHGRRRDAGGQQLGGDDDRAALRARQPHRRRRSQPAPAGRAHGGHQAARAVRRQVAQLRLGGPRGRRPRPWRAAGGLRAVGLRITRRGGRQHHEGQGRVVHRGSRRVAPQGADSRAGRGRAGGAGPM</sequence>
<feature type="non-terminal residue" evidence="2">
    <location>
        <position position="1"/>
    </location>
</feature>